<evidence type="ECO:0000256" key="1">
    <source>
        <dbReference type="ARBA" id="ARBA00009277"/>
    </source>
</evidence>
<feature type="domain" description="Integrase catalytic" evidence="2">
    <location>
        <begin position="124"/>
        <end position="300"/>
    </location>
</feature>
<organism evidence="3 4">
    <name type="scientific">Gluconobacter albidus</name>
    <dbReference type="NCBI Taxonomy" id="318683"/>
    <lineage>
        <taxon>Bacteria</taxon>
        <taxon>Pseudomonadati</taxon>
        <taxon>Pseudomonadota</taxon>
        <taxon>Alphaproteobacteria</taxon>
        <taxon>Acetobacterales</taxon>
        <taxon>Acetobacteraceae</taxon>
        <taxon>Gluconobacter</taxon>
    </lineage>
</organism>
<accession>A0A149TMF3</accession>
<dbReference type="PANTHER" id="PTHR35004">
    <property type="entry name" value="TRANSPOSASE RV3428C-RELATED"/>
    <property type="match status" value="1"/>
</dbReference>
<dbReference type="OrthoDB" id="2065409at2"/>
<reference evidence="3 4" key="1">
    <citation type="submission" date="2015-06" db="EMBL/GenBank/DDBJ databases">
        <title>Improved classification and identification of acetic acid bacteria using matrix-assisted laser desorption/ionization time-of-flight mass spectrometry; Gluconobacter nephelii and Gluconobacter uchimurae are later heterotypic synonyms of Gluconobacter japonicus and Gluconobacter oxydans, respectively.</title>
        <authorList>
            <person name="Li L."/>
            <person name="Cleenwerck I."/>
            <person name="De Vuyst L."/>
            <person name="Vandamme P."/>
        </authorList>
    </citation>
    <scope>NUCLEOTIDE SEQUENCE [LARGE SCALE GENOMIC DNA]</scope>
    <source>
        <strain evidence="3 4">LMG 1768</strain>
    </source>
</reference>
<dbReference type="InterPro" id="IPR001584">
    <property type="entry name" value="Integrase_cat-core"/>
</dbReference>
<dbReference type="PANTHER" id="PTHR35004:SF7">
    <property type="entry name" value="INTEGRASE PROTEIN"/>
    <property type="match status" value="1"/>
</dbReference>
<dbReference type="InterPro" id="IPR054353">
    <property type="entry name" value="IstA-like_C"/>
</dbReference>
<evidence type="ECO:0000259" key="2">
    <source>
        <dbReference type="PROSITE" id="PS50994"/>
    </source>
</evidence>
<dbReference type="GO" id="GO:0015074">
    <property type="term" value="P:DNA integration"/>
    <property type="evidence" value="ECO:0007669"/>
    <property type="project" value="InterPro"/>
</dbReference>
<dbReference type="Proteomes" id="UP000075636">
    <property type="component" value="Unassembled WGS sequence"/>
</dbReference>
<evidence type="ECO:0000313" key="4">
    <source>
        <dbReference type="Proteomes" id="UP000075636"/>
    </source>
</evidence>
<dbReference type="GO" id="GO:0003676">
    <property type="term" value="F:nucleic acid binding"/>
    <property type="evidence" value="ECO:0007669"/>
    <property type="project" value="InterPro"/>
</dbReference>
<evidence type="ECO:0000313" key="3">
    <source>
        <dbReference type="EMBL" id="KXV50288.1"/>
    </source>
</evidence>
<dbReference type="AlphaFoldDB" id="A0A149TMF3"/>
<protein>
    <submittedName>
        <fullName evidence="3">Transposase</fullName>
    </submittedName>
</protein>
<dbReference type="PATRIC" id="fig|318683.6.peg.1555"/>
<name>A0A149TMF3_9PROT</name>
<dbReference type="InterPro" id="IPR036397">
    <property type="entry name" value="RNaseH_sf"/>
</dbReference>
<dbReference type="Gene3D" id="3.30.420.10">
    <property type="entry name" value="Ribonuclease H-like superfamily/Ribonuclease H"/>
    <property type="match status" value="1"/>
</dbReference>
<dbReference type="NCBIfam" id="NF033546">
    <property type="entry name" value="transpos_IS21"/>
    <property type="match status" value="1"/>
</dbReference>
<dbReference type="Pfam" id="PF22483">
    <property type="entry name" value="Mu-transpos_C_2"/>
    <property type="match status" value="1"/>
</dbReference>
<sequence>MLVVETIGKIRRAHFVEGKAIKAICRDLGISRQTVRKVIRSGQTSFDYHRERQPLPRIGPWEGRLCALLEENVARPARERLSLIRLFELLREEGYEGSYDAVRRYGRRWEDRHEMGRRAAYVPLSFAPGEAYQFDWSHEVVVLGGVAVKVKVAHMRLCHSRMMFIRAYPREAQEMVFDAHDRGFAFFRGACQRGIYDNMKTAVETVFVGRARDYNRRFLQMCAHYLVEPQACTPAAGWEKGQVESQVKYARGRVFSPRLKFRDYEELNGWLVDRCIQLARTHAHPDVPEKTVWEMFLAERAALVPYAGSFDGFHARMASVTKTCLVRFDNNRYSVSSSAVGRPVELRAYAGRIEIRQDGRTVGVHARSFERDRTVYDPWHYIGVLERKPGALRNGAPFRDWILPVSIERIRRRLADRPGGDRQVVRLLVAVNEHGLTCVDQACREALEDGMHSVDVILNILSRRDEATNPVLPALPEPLVLHHAPVADCSRYDILRTRP</sequence>
<gene>
    <name evidence="3" type="ORF">AD945_02305</name>
</gene>
<dbReference type="EMBL" id="LHZR01000082">
    <property type="protein sequence ID" value="KXV50288.1"/>
    <property type="molecule type" value="Genomic_DNA"/>
</dbReference>
<dbReference type="InterPro" id="IPR012337">
    <property type="entry name" value="RNaseH-like_sf"/>
</dbReference>
<proteinExistence type="inferred from homology"/>
<dbReference type="RefSeq" id="WP_062106149.1">
    <property type="nucleotide sequence ID" value="NZ_LHZR01000082.1"/>
</dbReference>
<dbReference type="SUPFAM" id="SSF53098">
    <property type="entry name" value="Ribonuclease H-like"/>
    <property type="match status" value="1"/>
</dbReference>
<comment type="similarity">
    <text evidence="1">Belongs to the transposase IS21/IS408/IS1162 family.</text>
</comment>
<dbReference type="PROSITE" id="PS50994">
    <property type="entry name" value="INTEGRASE"/>
    <property type="match status" value="1"/>
</dbReference>
<comment type="caution">
    <text evidence="3">The sequence shown here is derived from an EMBL/GenBank/DDBJ whole genome shotgun (WGS) entry which is preliminary data.</text>
</comment>